<dbReference type="Gene3D" id="3.40.50.11350">
    <property type="match status" value="1"/>
</dbReference>
<dbReference type="EMBL" id="CAIIXF020000007">
    <property type="protein sequence ID" value="CAH1789728.1"/>
    <property type="molecule type" value="Genomic_DNA"/>
</dbReference>
<dbReference type="InterPro" id="IPR045573">
    <property type="entry name" value="Fut8_N_cat"/>
</dbReference>
<evidence type="ECO:0000256" key="3">
    <source>
        <dbReference type="ARBA" id="ARBA00022679"/>
    </source>
</evidence>
<keyword evidence="2 5" id="KW-0328">Glycosyltransferase</keyword>
<accession>A0A8J1TT18</accession>
<dbReference type="CDD" id="cd11300">
    <property type="entry name" value="Fut8_like"/>
    <property type="match status" value="1"/>
</dbReference>
<dbReference type="GO" id="GO:0046921">
    <property type="term" value="F:alpha-(1-&gt;6)-fucosyltransferase activity"/>
    <property type="evidence" value="ECO:0007669"/>
    <property type="project" value="TreeGrafter"/>
</dbReference>
<dbReference type="PROSITE" id="PS51659">
    <property type="entry name" value="GT23"/>
    <property type="match status" value="1"/>
</dbReference>
<name>A0A8J1TT18_OWEFU</name>
<dbReference type="PROSITE" id="PS50002">
    <property type="entry name" value="SH3"/>
    <property type="match status" value="1"/>
</dbReference>
<protein>
    <submittedName>
        <fullName evidence="6">Uncharacterized protein</fullName>
    </submittedName>
</protein>
<feature type="region of interest" description="Important for donor substrate binding" evidence="5">
    <location>
        <begin position="332"/>
        <end position="333"/>
    </location>
</feature>
<evidence type="ECO:0000313" key="6">
    <source>
        <dbReference type="EMBL" id="CAH1789728.1"/>
    </source>
</evidence>
<dbReference type="Proteomes" id="UP000749559">
    <property type="component" value="Unassembled WGS sequence"/>
</dbReference>
<dbReference type="Gene3D" id="2.30.30.40">
    <property type="entry name" value="SH3 Domains"/>
    <property type="match status" value="1"/>
</dbReference>
<comment type="caution">
    <text evidence="6">The sequence shown here is derived from an EMBL/GenBank/DDBJ whole genome shotgun (WGS) entry which is preliminary data.</text>
</comment>
<proteinExistence type="inferred from homology"/>
<evidence type="ECO:0000313" key="7">
    <source>
        <dbReference type="Proteomes" id="UP000749559"/>
    </source>
</evidence>
<evidence type="ECO:0000256" key="5">
    <source>
        <dbReference type="PROSITE-ProRule" id="PRU00992"/>
    </source>
</evidence>
<organism evidence="6 7">
    <name type="scientific">Owenia fusiformis</name>
    <name type="common">Polychaete worm</name>
    <dbReference type="NCBI Taxonomy" id="6347"/>
    <lineage>
        <taxon>Eukaryota</taxon>
        <taxon>Metazoa</taxon>
        <taxon>Spiralia</taxon>
        <taxon>Lophotrochozoa</taxon>
        <taxon>Annelida</taxon>
        <taxon>Polychaeta</taxon>
        <taxon>Sedentaria</taxon>
        <taxon>Canalipalpata</taxon>
        <taxon>Sabellida</taxon>
        <taxon>Oweniida</taxon>
        <taxon>Oweniidae</taxon>
        <taxon>Owenia</taxon>
    </lineage>
</organism>
<gene>
    <name evidence="6" type="ORF">OFUS_LOCUS15035</name>
</gene>
<dbReference type="GO" id="GO:0006487">
    <property type="term" value="P:protein N-linked glycosylation"/>
    <property type="evidence" value="ECO:0007669"/>
    <property type="project" value="TreeGrafter"/>
</dbReference>
<keyword evidence="1 4" id="KW-0728">SH3 domain</keyword>
<evidence type="ECO:0000256" key="2">
    <source>
        <dbReference type="ARBA" id="ARBA00022676"/>
    </source>
</evidence>
<evidence type="ECO:0000256" key="4">
    <source>
        <dbReference type="PROSITE-ProRule" id="PRU00192"/>
    </source>
</evidence>
<keyword evidence="3 5" id="KW-0808">Transferase</keyword>
<dbReference type="PANTHER" id="PTHR13132:SF29">
    <property type="entry name" value="ALPHA-(1,6)-FUCOSYLTRANSFERASE"/>
    <property type="match status" value="1"/>
</dbReference>
<dbReference type="SMART" id="SM00326">
    <property type="entry name" value="SH3"/>
    <property type="match status" value="1"/>
</dbReference>
<keyword evidence="7" id="KW-1185">Reference proteome</keyword>
<comment type="similarity">
    <text evidence="5">Belongs to the glycosyltransferase 23 family.</text>
</comment>
<dbReference type="SUPFAM" id="SSF50044">
    <property type="entry name" value="SH3-domain"/>
    <property type="match status" value="1"/>
</dbReference>
<dbReference type="PANTHER" id="PTHR13132">
    <property type="entry name" value="ALPHA- 1,6 -FUCOSYLTRANSFERASE"/>
    <property type="match status" value="1"/>
</dbReference>
<dbReference type="Pfam" id="PF19745">
    <property type="entry name" value="FUT8_N_cat"/>
    <property type="match status" value="1"/>
</dbReference>
<dbReference type="InterPro" id="IPR027350">
    <property type="entry name" value="GT23_dom"/>
</dbReference>
<sequence>MGRSLYRGYLLFCSIWLSMIVLMAYITSVPMTNNQEYEQLNLKNEINNLKLENSKLKMKFGKTLTMKMSSKSTLIEPKLPYTMNDFLLRDHIKELKFFLQKKLKDQPHLSKDINNRFQDIVSMDKRAQDTNGFSEWRQKESDALHNMIKTRLHTLQHPKDCSTAKVVQCKLKDGCGFGCGVHHLLYCLIMAYALQRTLIIDDGKFRYSKDGLKEFLRPVTPCTVGDLPMSVGEIYMNTLNSDRAQSDIIANKQAVALPLIDGFGGELSKYLPYSVPRDLGERLMNIHGHPIVWWIGHILSYIMTPNEQFQKYLDDLKSQIQFKHPIVGVHVRRGDKIAQEAEFHALSEYMEKVDEYFKQLKHDGADINKMYVYIATDDPGVIKEAETKYPQYTYVLNSTNSRTTGHGGSQYTSIGFRGILTDILLLSQTDFLVCTFSSQVCRCAYEIMQTLHINAHDRFRSLDDSYYFGGSKGPIEAKVLYDHIPVDDKEVAMTANDIVNIAGNHWDGFSMVMSKGKRGLVPSYKIQKITKLVPFPTYTI</sequence>
<dbReference type="OrthoDB" id="6435034at2759"/>
<evidence type="ECO:0000256" key="1">
    <source>
        <dbReference type="ARBA" id="ARBA00022443"/>
    </source>
</evidence>
<reference evidence="6" key="1">
    <citation type="submission" date="2022-03" db="EMBL/GenBank/DDBJ databases">
        <authorList>
            <person name="Martin C."/>
        </authorList>
    </citation>
    <scope>NUCLEOTIDE SEQUENCE</scope>
</reference>
<dbReference type="AlphaFoldDB" id="A0A8J1TT18"/>
<dbReference type="InterPro" id="IPR036028">
    <property type="entry name" value="SH3-like_dom_sf"/>
</dbReference>
<dbReference type="Pfam" id="PF14604">
    <property type="entry name" value="SH3_9"/>
    <property type="match status" value="1"/>
</dbReference>
<dbReference type="InterPro" id="IPR001452">
    <property type="entry name" value="SH3_domain"/>
</dbReference>